<dbReference type="Proteomes" id="UP000277191">
    <property type="component" value="Chromosome 2"/>
</dbReference>
<organism evidence="3 4">
    <name type="scientific">Burkholderia cenocepacia</name>
    <dbReference type="NCBI Taxonomy" id="95486"/>
    <lineage>
        <taxon>Bacteria</taxon>
        <taxon>Pseudomonadati</taxon>
        <taxon>Pseudomonadota</taxon>
        <taxon>Betaproteobacteria</taxon>
        <taxon>Burkholderiales</taxon>
        <taxon>Burkholderiaceae</taxon>
        <taxon>Burkholderia</taxon>
        <taxon>Burkholderia cepacia complex</taxon>
    </lineage>
</organism>
<reference evidence="3 4" key="1">
    <citation type="submission" date="2018-12" db="EMBL/GenBank/DDBJ databases">
        <title>Cadmium resistance mechanism in endophytic bacteria Burkholderia cenocepacia YG-3.</title>
        <authorList>
            <person name="Zhang X."/>
            <person name="Wang X."/>
            <person name="Zhu Y."/>
        </authorList>
    </citation>
    <scope>NUCLEOTIDE SEQUENCE [LARGE SCALE GENOMIC DNA]</scope>
    <source>
        <strain evidence="3 4">YG-3</strain>
    </source>
</reference>
<feature type="transmembrane region" description="Helical" evidence="2">
    <location>
        <begin position="67"/>
        <end position="86"/>
    </location>
</feature>
<accession>A0A3S9ND40</accession>
<name>A0A3S9ND40_9BURK</name>
<dbReference type="RefSeq" id="WP_126365851.1">
    <property type="nucleotide sequence ID" value="NZ_CP034546.1"/>
</dbReference>
<evidence type="ECO:0000256" key="1">
    <source>
        <dbReference type="SAM" id="MobiDB-lite"/>
    </source>
</evidence>
<feature type="transmembrane region" description="Helical" evidence="2">
    <location>
        <begin position="92"/>
        <end position="111"/>
    </location>
</feature>
<evidence type="ECO:0000313" key="3">
    <source>
        <dbReference type="EMBL" id="AZQ53685.1"/>
    </source>
</evidence>
<gene>
    <name evidence="3" type="ORF">D5R55_22500</name>
</gene>
<protein>
    <submittedName>
        <fullName evidence="3">Uncharacterized protein</fullName>
    </submittedName>
</protein>
<dbReference type="AlphaFoldDB" id="A0A3S9ND40"/>
<keyword evidence="2" id="KW-0472">Membrane</keyword>
<keyword evidence="2" id="KW-0812">Transmembrane</keyword>
<feature type="region of interest" description="Disordered" evidence="1">
    <location>
        <begin position="1"/>
        <end position="20"/>
    </location>
</feature>
<keyword evidence="2" id="KW-1133">Transmembrane helix</keyword>
<sequence>MRQPNETLGKLRSAGAPPGMPRLGQVRNMLLCLRIVPLIALTARPVNFSQPIAGAMGQNCKEKAMTLLIYLVGWIIFIGGVAWGLMTLHISQHIIEIVAVILFGIAVITGATRARNRDRS</sequence>
<evidence type="ECO:0000256" key="2">
    <source>
        <dbReference type="SAM" id="Phobius"/>
    </source>
</evidence>
<dbReference type="EMBL" id="CP034546">
    <property type="protein sequence ID" value="AZQ53685.1"/>
    <property type="molecule type" value="Genomic_DNA"/>
</dbReference>
<proteinExistence type="predicted"/>
<evidence type="ECO:0000313" key="4">
    <source>
        <dbReference type="Proteomes" id="UP000277191"/>
    </source>
</evidence>